<dbReference type="InterPro" id="IPR016040">
    <property type="entry name" value="NAD(P)-bd_dom"/>
</dbReference>
<dbReference type="GO" id="GO:0016646">
    <property type="term" value="F:oxidoreductase activity, acting on the CH-NH group of donors, NAD or NADP as acceptor"/>
    <property type="evidence" value="ECO:0007669"/>
    <property type="project" value="TreeGrafter"/>
</dbReference>
<sequence length="191" mass="19998">MKILVLGATGMVGKDIAAEAEARGHEVTRASRSTGLNITDTAALLDAINAHDTTIIAVPTDRSGGSMEPVIAAHRALIDAAPAKRLLITGGAGSLLVDDTLIVDQPDFPEIYAAEARAFVEILDLYRNSTGLNWTMLSPAPVIEPGPATGHVLGTDSPAGEHVTTENFAVAMLDEAENPQFEGRRFTVADA</sequence>
<dbReference type="OrthoDB" id="3191258at2"/>
<dbReference type="InterPro" id="IPR051606">
    <property type="entry name" value="Polyketide_Oxido-like"/>
</dbReference>
<evidence type="ECO:0000313" key="3">
    <source>
        <dbReference type="Proteomes" id="UP000035368"/>
    </source>
</evidence>
<dbReference type="Gene3D" id="3.40.50.720">
    <property type="entry name" value="NAD(P)-binding Rossmann-like Domain"/>
    <property type="match status" value="1"/>
</dbReference>
<dbReference type="AlphaFoldDB" id="A0A0G3GND0"/>
<dbReference type="KEGG" id="cei:CEPID_00930"/>
<dbReference type="PANTHER" id="PTHR43355:SF2">
    <property type="entry name" value="FLAVIN REDUCTASE (NADPH)"/>
    <property type="match status" value="1"/>
</dbReference>
<reference evidence="2 3" key="1">
    <citation type="submission" date="2015-05" db="EMBL/GenBank/DDBJ databases">
        <title>Complete genome sequence of Corynebacterium epidermidicanis DSM 45586, isolated from the skin of a dog suffering from pruritus.</title>
        <authorList>
            <person name="Ruckert C."/>
            <person name="Albersmeier A."/>
            <person name="Winkler A."/>
            <person name="Tauch A."/>
        </authorList>
    </citation>
    <scope>NUCLEOTIDE SEQUENCE [LARGE SCALE GENOMIC DNA]</scope>
    <source>
        <strain evidence="2 3">DSM 45586</strain>
    </source>
</reference>
<feature type="domain" description="NAD(P)-binding" evidence="1">
    <location>
        <begin position="7"/>
        <end position="179"/>
    </location>
</feature>
<gene>
    <name evidence="2" type="ORF">CEPID_00930</name>
</gene>
<evidence type="ECO:0000313" key="2">
    <source>
        <dbReference type="EMBL" id="AKK02080.1"/>
    </source>
</evidence>
<dbReference type="InterPro" id="IPR036291">
    <property type="entry name" value="NAD(P)-bd_dom_sf"/>
</dbReference>
<name>A0A0G3GND0_9CORY</name>
<dbReference type="RefSeq" id="WP_047239366.1">
    <property type="nucleotide sequence ID" value="NZ_CP011541.1"/>
</dbReference>
<keyword evidence="3" id="KW-1185">Reference proteome</keyword>
<dbReference type="Pfam" id="PF13460">
    <property type="entry name" value="NAD_binding_10"/>
    <property type="match status" value="1"/>
</dbReference>
<dbReference type="EMBL" id="CP011541">
    <property type="protein sequence ID" value="AKK02080.1"/>
    <property type="molecule type" value="Genomic_DNA"/>
</dbReference>
<dbReference type="SUPFAM" id="SSF51735">
    <property type="entry name" value="NAD(P)-binding Rossmann-fold domains"/>
    <property type="match status" value="1"/>
</dbReference>
<accession>A0A0G3GND0</accession>
<evidence type="ECO:0000259" key="1">
    <source>
        <dbReference type="Pfam" id="PF13460"/>
    </source>
</evidence>
<dbReference type="PATRIC" id="fig|1050174.4.peg.195"/>
<dbReference type="PANTHER" id="PTHR43355">
    <property type="entry name" value="FLAVIN REDUCTASE (NADPH)"/>
    <property type="match status" value="1"/>
</dbReference>
<dbReference type="Proteomes" id="UP000035368">
    <property type="component" value="Chromosome"/>
</dbReference>
<protein>
    <submittedName>
        <fullName evidence="2">Putative NADH-flavin reductase</fullName>
    </submittedName>
</protein>
<proteinExistence type="predicted"/>
<organism evidence="2 3">
    <name type="scientific">Corynebacterium epidermidicanis</name>
    <dbReference type="NCBI Taxonomy" id="1050174"/>
    <lineage>
        <taxon>Bacteria</taxon>
        <taxon>Bacillati</taxon>
        <taxon>Actinomycetota</taxon>
        <taxon>Actinomycetes</taxon>
        <taxon>Mycobacteriales</taxon>
        <taxon>Corynebacteriaceae</taxon>
        <taxon>Corynebacterium</taxon>
    </lineage>
</organism>
<dbReference type="STRING" id="1050174.CEPID_00930"/>